<accession>W7JB83</accession>
<dbReference type="GO" id="GO:0016491">
    <property type="term" value="F:oxidoreductase activity"/>
    <property type="evidence" value="ECO:0007669"/>
    <property type="project" value="UniProtKB-KW"/>
</dbReference>
<keyword evidence="4" id="KW-1185">Reference proteome</keyword>
<dbReference type="Pfam" id="PF00248">
    <property type="entry name" value="Aldo_ket_red"/>
    <property type="match status" value="1"/>
</dbReference>
<proteinExistence type="predicted"/>
<gene>
    <name evidence="3" type="ORF">UO65_1317</name>
</gene>
<evidence type="ECO:0000313" key="4">
    <source>
        <dbReference type="Proteomes" id="UP000019277"/>
    </source>
</evidence>
<feature type="domain" description="NADP-dependent oxidoreductase" evidence="2">
    <location>
        <begin position="43"/>
        <end position="332"/>
    </location>
</feature>
<organism evidence="3 4">
    <name type="scientific">Actinokineospora spheciospongiae</name>
    <dbReference type="NCBI Taxonomy" id="909613"/>
    <lineage>
        <taxon>Bacteria</taxon>
        <taxon>Bacillati</taxon>
        <taxon>Actinomycetota</taxon>
        <taxon>Actinomycetes</taxon>
        <taxon>Pseudonocardiales</taxon>
        <taxon>Pseudonocardiaceae</taxon>
        <taxon>Actinokineospora</taxon>
    </lineage>
</organism>
<evidence type="ECO:0000259" key="2">
    <source>
        <dbReference type="Pfam" id="PF00248"/>
    </source>
</evidence>
<dbReference type="eggNOG" id="COG0667">
    <property type="taxonomic scope" value="Bacteria"/>
</dbReference>
<sequence length="350" mass="37150">MRGLVPRTWHRPLERGSNAVGPPLGTVRCMENRELGSLVVSALGLGCLGMTGGYGPAEADRCAAAIRRAVDLGVSLVDTADFYGGGANEELVGRAVRGIRDRVVLATRGGARSRVPGGPPVVLDGTPTYLHRACDASLRRLGVDHVDLYYLARVDPDVPVAESVGALAELVAAGKVRHIGLSEAAPADVRGAHAVHPITAVESEYSLWERGVREEVLPALRELGIGFVAHTPLGKGFLSAALRSPADFAEGDHRRNHPRLRGENFHHNRALLAPLEAIAAREGRSPSQIALAWLLAQGEDVVPIPGSRRAEHVEENAAATGIRLSPADVAQLAVAFAAERVRGSRHRVSR</sequence>
<name>W7JB83_9PSEU</name>
<dbReference type="Proteomes" id="UP000019277">
    <property type="component" value="Unassembled WGS sequence"/>
</dbReference>
<dbReference type="SUPFAM" id="SSF51430">
    <property type="entry name" value="NAD(P)-linked oxidoreductase"/>
    <property type="match status" value="1"/>
</dbReference>
<dbReference type="AlphaFoldDB" id="W7JB83"/>
<dbReference type="STRING" id="909613.UO65_1317"/>
<dbReference type="Gene3D" id="3.20.20.100">
    <property type="entry name" value="NADP-dependent oxidoreductase domain"/>
    <property type="match status" value="1"/>
</dbReference>
<evidence type="ECO:0000313" key="3">
    <source>
        <dbReference type="EMBL" id="EWC63319.1"/>
    </source>
</evidence>
<protein>
    <submittedName>
        <fullName evidence="3">Aldo-keto reductase</fullName>
    </submittedName>
</protein>
<dbReference type="InterPro" id="IPR023210">
    <property type="entry name" value="NADP_OxRdtase_dom"/>
</dbReference>
<dbReference type="InterPro" id="IPR036812">
    <property type="entry name" value="NAD(P)_OxRdtase_dom_sf"/>
</dbReference>
<dbReference type="PATRIC" id="fig|909613.9.peg.1332"/>
<evidence type="ECO:0000256" key="1">
    <source>
        <dbReference type="ARBA" id="ARBA00023002"/>
    </source>
</evidence>
<dbReference type="PANTHER" id="PTHR43625:SF40">
    <property type="entry name" value="ALDO-KETO REDUCTASE YAKC [NADP(+)]"/>
    <property type="match status" value="1"/>
</dbReference>
<dbReference type="GO" id="GO:0005737">
    <property type="term" value="C:cytoplasm"/>
    <property type="evidence" value="ECO:0007669"/>
    <property type="project" value="TreeGrafter"/>
</dbReference>
<dbReference type="EMBL" id="AYXG01000048">
    <property type="protein sequence ID" value="EWC63319.1"/>
    <property type="molecule type" value="Genomic_DNA"/>
</dbReference>
<dbReference type="CDD" id="cd19076">
    <property type="entry name" value="AKR_AKR13A_13D"/>
    <property type="match status" value="1"/>
</dbReference>
<keyword evidence="1" id="KW-0560">Oxidoreductase</keyword>
<reference evidence="3 4" key="1">
    <citation type="journal article" date="2014" name="Genome Announc.">
        <title>Draft Genome Sequence of the Antitrypanosomally Active Sponge-Associated Bacterium Actinokineospora sp. Strain EG49.</title>
        <authorList>
            <person name="Harjes J."/>
            <person name="Ryu T."/>
            <person name="Abdelmohsen U.R."/>
            <person name="Moitinho-Silva L."/>
            <person name="Horn H."/>
            <person name="Ravasi T."/>
            <person name="Hentschel U."/>
        </authorList>
    </citation>
    <scope>NUCLEOTIDE SEQUENCE [LARGE SCALE GENOMIC DNA]</scope>
    <source>
        <strain evidence="3 4">EG49</strain>
    </source>
</reference>
<comment type="caution">
    <text evidence="3">The sequence shown here is derived from an EMBL/GenBank/DDBJ whole genome shotgun (WGS) entry which is preliminary data.</text>
</comment>
<dbReference type="PANTHER" id="PTHR43625">
    <property type="entry name" value="AFLATOXIN B1 ALDEHYDE REDUCTASE"/>
    <property type="match status" value="1"/>
</dbReference>
<dbReference type="InterPro" id="IPR050791">
    <property type="entry name" value="Aldo-Keto_reductase"/>
</dbReference>